<dbReference type="EMBL" id="CM043802">
    <property type="protein sequence ID" value="KAI4808672.1"/>
    <property type="molecule type" value="Genomic_DNA"/>
</dbReference>
<name>A0ACB9W879_CHAAC</name>
<keyword evidence="2" id="KW-1185">Reference proteome</keyword>
<protein>
    <submittedName>
        <fullName evidence="1">Uncharacterized protein</fullName>
    </submittedName>
</protein>
<gene>
    <name evidence="1" type="ORF">KUCAC02_000720</name>
</gene>
<evidence type="ECO:0000313" key="2">
    <source>
        <dbReference type="Proteomes" id="UP001057452"/>
    </source>
</evidence>
<accession>A0ACB9W879</accession>
<evidence type="ECO:0000313" key="1">
    <source>
        <dbReference type="EMBL" id="KAI4808672.1"/>
    </source>
</evidence>
<dbReference type="Proteomes" id="UP001057452">
    <property type="component" value="Chromosome 18"/>
</dbReference>
<organism evidence="1 2">
    <name type="scientific">Chaenocephalus aceratus</name>
    <name type="common">Blackfin icefish</name>
    <name type="synonym">Chaenichthys aceratus</name>
    <dbReference type="NCBI Taxonomy" id="36190"/>
    <lineage>
        <taxon>Eukaryota</taxon>
        <taxon>Metazoa</taxon>
        <taxon>Chordata</taxon>
        <taxon>Craniata</taxon>
        <taxon>Vertebrata</taxon>
        <taxon>Euteleostomi</taxon>
        <taxon>Actinopterygii</taxon>
        <taxon>Neopterygii</taxon>
        <taxon>Teleostei</taxon>
        <taxon>Neoteleostei</taxon>
        <taxon>Acanthomorphata</taxon>
        <taxon>Eupercaria</taxon>
        <taxon>Perciformes</taxon>
        <taxon>Notothenioidei</taxon>
        <taxon>Channichthyidae</taxon>
        <taxon>Chaenocephalus</taxon>
    </lineage>
</organism>
<proteinExistence type="predicted"/>
<reference evidence="1" key="1">
    <citation type="submission" date="2022-05" db="EMBL/GenBank/DDBJ databases">
        <title>Chromosome-level genome of Chaenocephalus aceratus.</title>
        <authorList>
            <person name="Park H."/>
        </authorList>
    </citation>
    <scope>NUCLEOTIDE SEQUENCE</scope>
    <source>
        <strain evidence="1">KU_202001</strain>
    </source>
</reference>
<comment type="caution">
    <text evidence="1">The sequence shown here is derived from an EMBL/GenBank/DDBJ whole genome shotgun (WGS) entry which is preliminary data.</text>
</comment>
<sequence length="37" mass="3867">MALIGYCTCETLLSFIGWLGVGGGHLNRGRHSKGTGC</sequence>